<comment type="caution">
    <text evidence="2">The sequence shown here is derived from an EMBL/GenBank/DDBJ whole genome shotgun (WGS) entry which is preliminary data.</text>
</comment>
<reference evidence="2 3" key="1">
    <citation type="journal article" date="2013" name="Curr. Biol.">
        <title>The Genome of the Foraminiferan Reticulomyxa filosa.</title>
        <authorList>
            <person name="Glockner G."/>
            <person name="Hulsmann N."/>
            <person name="Schleicher M."/>
            <person name="Noegel A.A."/>
            <person name="Eichinger L."/>
            <person name="Gallinger C."/>
            <person name="Pawlowski J."/>
            <person name="Sierra R."/>
            <person name="Euteneuer U."/>
            <person name="Pillet L."/>
            <person name="Moustafa A."/>
            <person name="Platzer M."/>
            <person name="Groth M."/>
            <person name="Szafranski K."/>
            <person name="Schliwa M."/>
        </authorList>
    </citation>
    <scope>NUCLEOTIDE SEQUENCE [LARGE SCALE GENOMIC DNA]</scope>
</reference>
<gene>
    <name evidence="2" type="ORF">RFI_38415</name>
</gene>
<keyword evidence="1" id="KW-0472">Membrane</keyword>
<dbReference type="AlphaFoldDB" id="X6LAL7"/>
<feature type="non-terminal residue" evidence="2">
    <location>
        <position position="1"/>
    </location>
</feature>
<protein>
    <submittedName>
        <fullName evidence="2">Uncharacterized protein</fullName>
    </submittedName>
</protein>
<evidence type="ECO:0000256" key="1">
    <source>
        <dbReference type="SAM" id="Phobius"/>
    </source>
</evidence>
<proteinExistence type="predicted"/>
<sequence length="87" mass="10759">FYFFFFKKNEKLFDFVMFIGCKLSTKDWKFFYFYFYFFIFIIRDWGSWGKGNGKLGKWKGKMERENWENIKGKLGKRKVKIGEKGKK</sequence>
<dbReference type="Proteomes" id="UP000023152">
    <property type="component" value="Unassembled WGS sequence"/>
</dbReference>
<organism evidence="2 3">
    <name type="scientific">Reticulomyxa filosa</name>
    <dbReference type="NCBI Taxonomy" id="46433"/>
    <lineage>
        <taxon>Eukaryota</taxon>
        <taxon>Sar</taxon>
        <taxon>Rhizaria</taxon>
        <taxon>Retaria</taxon>
        <taxon>Foraminifera</taxon>
        <taxon>Monothalamids</taxon>
        <taxon>Reticulomyxidae</taxon>
        <taxon>Reticulomyxa</taxon>
    </lineage>
</organism>
<keyword evidence="1" id="KW-1133">Transmembrane helix</keyword>
<accession>X6LAL7</accession>
<name>X6LAL7_RETFI</name>
<evidence type="ECO:0000313" key="3">
    <source>
        <dbReference type="Proteomes" id="UP000023152"/>
    </source>
</evidence>
<dbReference type="EMBL" id="ASPP01045021">
    <property type="protein sequence ID" value="ETN99072.1"/>
    <property type="molecule type" value="Genomic_DNA"/>
</dbReference>
<keyword evidence="1" id="KW-0812">Transmembrane</keyword>
<keyword evidence="3" id="KW-1185">Reference proteome</keyword>
<feature type="transmembrane region" description="Helical" evidence="1">
    <location>
        <begin position="31"/>
        <end position="49"/>
    </location>
</feature>
<evidence type="ECO:0000313" key="2">
    <source>
        <dbReference type="EMBL" id="ETN99072.1"/>
    </source>
</evidence>